<evidence type="ECO:0000256" key="11">
    <source>
        <dbReference type="ARBA" id="ARBA00022955"/>
    </source>
</evidence>
<feature type="compositionally biased region" description="Polar residues" evidence="20">
    <location>
        <begin position="12"/>
        <end position="23"/>
    </location>
</feature>
<evidence type="ECO:0000256" key="8">
    <source>
        <dbReference type="ARBA" id="ARBA00022676"/>
    </source>
</evidence>
<comment type="catalytic activity">
    <reaction evidence="18">
        <text>ergosterol + UDP-alpha-D-glucose = ergosteryl 3-beta-D-glucoside + UDP + H(+)</text>
        <dbReference type="Rhea" id="RHEA:61836"/>
        <dbReference type="ChEBI" id="CHEBI:15378"/>
        <dbReference type="ChEBI" id="CHEBI:16933"/>
        <dbReference type="ChEBI" id="CHEBI:52973"/>
        <dbReference type="ChEBI" id="CHEBI:58223"/>
        <dbReference type="ChEBI" id="CHEBI:58885"/>
    </reaction>
    <physiologicalReaction direction="left-to-right" evidence="18">
        <dbReference type="Rhea" id="RHEA:61837"/>
    </physiologicalReaction>
</comment>
<dbReference type="STRING" id="1076872.G8ZQN5"/>
<keyword evidence="13" id="KW-0443">Lipid metabolism</keyword>
<dbReference type="SMART" id="SM00568">
    <property type="entry name" value="GRAM"/>
    <property type="match status" value="2"/>
</dbReference>
<evidence type="ECO:0000256" key="2">
    <source>
        <dbReference type="ARBA" id="ARBA00004496"/>
    </source>
</evidence>
<dbReference type="Pfam" id="PF03033">
    <property type="entry name" value="Glyco_transf_28"/>
    <property type="match status" value="1"/>
</dbReference>
<dbReference type="EMBL" id="HE616744">
    <property type="protein sequence ID" value="CCE91522.1"/>
    <property type="molecule type" value="Genomic_DNA"/>
</dbReference>
<dbReference type="CDD" id="cd13216">
    <property type="entry name" value="PH-GRAM2_AGT26"/>
    <property type="match status" value="1"/>
</dbReference>
<feature type="domain" description="PH" evidence="21">
    <location>
        <begin position="237"/>
        <end position="335"/>
    </location>
</feature>
<comment type="catalytic activity">
    <reaction evidence="19">
        <text>a sterol + UDP-alpha-D-glucose = a sterol 3-beta-D-glucoside + UDP + H(+)</text>
        <dbReference type="Rhea" id="RHEA:22724"/>
        <dbReference type="ChEBI" id="CHEBI:15378"/>
        <dbReference type="ChEBI" id="CHEBI:15889"/>
        <dbReference type="ChEBI" id="CHEBI:37424"/>
        <dbReference type="ChEBI" id="CHEBI:58223"/>
        <dbReference type="ChEBI" id="CHEBI:58885"/>
        <dbReference type="EC" id="2.4.1.173"/>
    </reaction>
    <physiologicalReaction direction="left-to-right" evidence="19">
        <dbReference type="Rhea" id="RHEA:22725"/>
    </physiologicalReaction>
</comment>
<evidence type="ECO:0000256" key="9">
    <source>
        <dbReference type="ARBA" id="ARBA00022679"/>
    </source>
</evidence>
<comment type="subcellular location">
    <subcellularLocation>
        <location evidence="2">Cytoplasm</location>
    </subcellularLocation>
    <subcellularLocation>
        <location evidence="1">Membrane</location>
        <topology evidence="1">Peripheral membrane protein</topology>
    </subcellularLocation>
</comment>
<dbReference type="SMART" id="SM00233">
    <property type="entry name" value="PH"/>
    <property type="match status" value="1"/>
</dbReference>
<dbReference type="AlphaFoldDB" id="G8ZQN5"/>
<protein>
    <recommendedName>
        <fullName evidence="5">Sterol 3-beta-glucosyltransferase</fullName>
        <ecNumber evidence="4">2.4.1.173</ecNumber>
    </recommendedName>
    <alternativeName>
        <fullName evidence="17">Autophagy-related protein 26</fullName>
    </alternativeName>
</protein>
<dbReference type="Gene3D" id="3.40.50.2000">
    <property type="entry name" value="Glycogen Phosphorylase B"/>
    <property type="match status" value="2"/>
</dbReference>
<feature type="compositionally biased region" description="Basic and acidic residues" evidence="20">
    <location>
        <begin position="116"/>
        <end position="137"/>
    </location>
</feature>
<dbReference type="FunFam" id="2.30.29.30:FF:000303">
    <property type="entry name" value="Sterol 3-beta-glucosyltransferase"/>
    <property type="match status" value="1"/>
</dbReference>
<feature type="region of interest" description="Disordered" evidence="20">
    <location>
        <begin position="40"/>
        <end position="73"/>
    </location>
</feature>
<keyword evidence="8" id="KW-0328">Glycosyltransferase</keyword>
<sequence>MNLATKGRKSGESSSHNISQESVGTGKLLTALIPQRRLSKSIASLKPGRNGKGRTASIGSDGEEMVRSDSDDTGGYDVAKSRFMMKSIADLLTTASVYAGMDDAQEADDLAQDLTQNDKDRRNEDDDLLGRQQKDSNDEVQADSEGGPVRLAATRKPTLFSFSVVPTEKMESAMGSDQAFKRKIIKKLLEHFKLDQNEELLKDYSAWLLKDVLVQGNLLVTSRHILFFAYLPKNPGTIKLSGNLNIRSTLRTSVRYWCILKDQTLSLYNSPTEVYFPVLTIDLSNTTSIHLEKRSSSDDPNTTFKVHNNGRTYVFNADTEYSARAWCNSLKKQQFAAQNTENDSVSVKIPLANIIDLDDQAIVKQALTVRIRALESAHSFAIDDFHFVFLDGSGFSLMDMVKKQLSALNTLGVRILFDNFSPGDDPNSSAKLEGGRKCIEDTKTQESSQTSFDMSSKEHASLIDNILHHTPGSLAAKDPEEKTWSRRLRSMSGSLFTKPSIFNGSDEDVVVEFYSRFPTQASDNASRSTLKDQFSDDDDKATESEHGHRKTKLTDLATKPFKNVAEMWNAHPIHYMNDYVPFSEDDPYLVKNKRKVHALHRFRRHFKLNNNEILISASFTHLVRNVPLYGKLYIANDVLCFRTLLPTVNTKMILPLNDVETCYKEKGFRFGYLGLVIVIRGHEELFLEFSTASARDDAEYVILKRLDDVKSKRRVPASVSANIVETDSNTAKLKFFEDKINAEGFDVPLLFDENPYFKTNIKPQRSYKIAMLTIGSRGDVQPYIALGKGLLKEGHQVTIITHSEFREFVTKHGIGFEPIAGDPAELMSLMVEHESMNVGLFRDASVRFRDWITALLDTSWAACKKLGLDMLIESPSAMAGIHIAEALDIPYFRAFTMPWTRTRAYPHAFIVPDQKRGGNYNYLTHVLFENLFWKGISGQVNKWRLESLGLDKTNLDMLQQNKVPFFYNISPTIFPPSVDFSEWIKVTGYWFLDEKTDYKPPQALVDFLSRARKLGKKLVYIGFGSIVVSNAKEMTKAIAKAVEDVDVYCVLNKGWSERLNDSSSKEIEVELPECIFNAGNVPHDWLFPQMDAAVHHGGSGTTGATLRAGLPTVVKPFFGDQFFYALRVEDIGAGLALKKLNSHSLTKALQQVTTNKRMADRALLIKNQIANEDGVRTAINCIYGELEYARSLVLARSKKEKITPYKEVQTSEPLANKASNNQADESWFFV</sequence>
<evidence type="ECO:0000313" key="23">
    <source>
        <dbReference type="Proteomes" id="UP000005627"/>
    </source>
</evidence>
<evidence type="ECO:0000256" key="17">
    <source>
        <dbReference type="ARBA" id="ARBA00029843"/>
    </source>
</evidence>
<dbReference type="InterPro" id="IPR011993">
    <property type="entry name" value="PH-like_dom_sf"/>
</dbReference>
<dbReference type="InterPro" id="IPR002213">
    <property type="entry name" value="UDP_glucos_trans"/>
</dbReference>
<dbReference type="SUPFAM" id="SSF53756">
    <property type="entry name" value="UDP-Glycosyltransferase/glycogen phosphorylase"/>
    <property type="match status" value="1"/>
</dbReference>
<dbReference type="InterPro" id="IPR048065">
    <property type="entry name" value="ATG26_PH_GRAM2"/>
</dbReference>
<dbReference type="FunFam" id="2.30.29.30:FF:000391">
    <property type="entry name" value="Sterol 3-beta-glucosyltransferase"/>
    <property type="match status" value="1"/>
</dbReference>
<dbReference type="SUPFAM" id="SSF50729">
    <property type="entry name" value="PH domain-like"/>
    <property type="match status" value="1"/>
</dbReference>
<gene>
    <name evidence="22" type="primary">TDEL0C06330</name>
    <name evidence="22" type="ORF">TDEL_0C06330</name>
</gene>
<dbReference type="OrthoDB" id="10261837at2759"/>
<dbReference type="InterPro" id="IPR048066">
    <property type="entry name" value="ATG26_PH_GRAM1"/>
</dbReference>
<dbReference type="Pfam" id="PF06722">
    <property type="entry name" value="EryCIII-like_C"/>
    <property type="match status" value="1"/>
</dbReference>
<keyword evidence="23" id="KW-1185">Reference proteome</keyword>
<dbReference type="InParanoid" id="G8ZQN5"/>
<dbReference type="GO" id="GO:0032120">
    <property type="term" value="P:ascospore-type prospore membrane formation"/>
    <property type="evidence" value="ECO:0007669"/>
    <property type="project" value="EnsemblFungi"/>
</dbReference>
<dbReference type="CDD" id="cd13215">
    <property type="entry name" value="PH-GRAM1_AGT26"/>
    <property type="match status" value="1"/>
</dbReference>
<evidence type="ECO:0000256" key="5">
    <source>
        <dbReference type="ARBA" id="ARBA00017894"/>
    </source>
</evidence>
<dbReference type="FunCoup" id="G8ZQN5">
    <property type="interactions" value="128"/>
</dbReference>
<dbReference type="eggNOG" id="KOG1192">
    <property type="taxonomic scope" value="Eukaryota"/>
</dbReference>
<dbReference type="HOGENOM" id="CLU_000537_6_0_1"/>
<evidence type="ECO:0000256" key="16">
    <source>
        <dbReference type="ARBA" id="ARBA00023221"/>
    </source>
</evidence>
<keyword evidence="14" id="KW-0472">Membrane</keyword>
<keyword evidence="15" id="KW-1207">Sterol metabolism</keyword>
<dbReference type="PROSITE" id="PS50003">
    <property type="entry name" value="PH_DOMAIN"/>
    <property type="match status" value="1"/>
</dbReference>
<name>G8ZQN5_TORDE</name>
<dbReference type="InterPro" id="IPR010610">
    <property type="entry name" value="EryCIII-like_C"/>
</dbReference>
<evidence type="ECO:0000256" key="6">
    <source>
        <dbReference type="ARBA" id="ARBA00022490"/>
    </source>
</evidence>
<proteinExistence type="inferred from homology"/>
<keyword evidence="16" id="KW-0753">Steroid metabolism</keyword>
<dbReference type="InterPro" id="IPR001849">
    <property type="entry name" value="PH_domain"/>
</dbReference>
<evidence type="ECO:0000313" key="22">
    <source>
        <dbReference type="EMBL" id="CCE91522.1"/>
    </source>
</evidence>
<evidence type="ECO:0000256" key="13">
    <source>
        <dbReference type="ARBA" id="ARBA00023098"/>
    </source>
</evidence>
<evidence type="ECO:0000256" key="19">
    <source>
        <dbReference type="ARBA" id="ARBA00049453"/>
    </source>
</evidence>
<dbReference type="GO" id="GO:0016020">
    <property type="term" value="C:membrane"/>
    <property type="evidence" value="ECO:0007669"/>
    <property type="project" value="UniProtKB-SubCell"/>
</dbReference>
<dbReference type="GO" id="GO:0005737">
    <property type="term" value="C:cytoplasm"/>
    <property type="evidence" value="ECO:0007669"/>
    <property type="project" value="UniProtKB-SubCell"/>
</dbReference>
<dbReference type="PANTHER" id="PTHR48050">
    <property type="entry name" value="STEROL 3-BETA-GLUCOSYLTRANSFERASE"/>
    <property type="match status" value="1"/>
</dbReference>
<dbReference type="Gene3D" id="2.30.29.30">
    <property type="entry name" value="Pleckstrin-homology domain (PH domain)/Phosphotyrosine-binding domain (PTB)"/>
    <property type="match status" value="3"/>
</dbReference>
<evidence type="ECO:0000259" key="21">
    <source>
        <dbReference type="PROSITE" id="PS50003"/>
    </source>
</evidence>
<feature type="region of interest" description="Disordered" evidence="20">
    <location>
        <begin position="1"/>
        <end position="26"/>
    </location>
</feature>
<evidence type="ECO:0000256" key="14">
    <source>
        <dbReference type="ARBA" id="ARBA00023136"/>
    </source>
</evidence>
<keyword evidence="10" id="KW-0677">Repeat</keyword>
<dbReference type="RefSeq" id="XP_003680733.1">
    <property type="nucleotide sequence ID" value="XM_003680685.1"/>
</dbReference>
<reference evidence="22 23" key="1">
    <citation type="journal article" date="2011" name="Proc. Natl. Acad. Sci. U.S.A.">
        <title>Evolutionary erosion of yeast sex chromosomes by mating-type switching accidents.</title>
        <authorList>
            <person name="Gordon J.L."/>
            <person name="Armisen D."/>
            <person name="Proux-Wera E."/>
            <person name="Oheigeartaigh S.S."/>
            <person name="Byrne K.P."/>
            <person name="Wolfe K.H."/>
        </authorList>
    </citation>
    <scope>NUCLEOTIDE SEQUENCE [LARGE SCALE GENOMIC DNA]</scope>
    <source>
        <strain evidence="23">ATCC 10662 / CBS 1146 / NBRC 0425 / NCYC 2629 / NRRL Y-866</strain>
    </source>
</reference>
<evidence type="ECO:0000256" key="18">
    <source>
        <dbReference type="ARBA" id="ARBA00047886"/>
    </source>
</evidence>
<dbReference type="PANTHER" id="PTHR48050:SF25">
    <property type="entry name" value="STEROL 3-BETA-GLUCOSYLTRANSFERASE"/>
    <property type="match status" value="1"/>
</dbReference>
<comment type="similarity">
    <text evidence="3">Belongs to the glycosyltransferase 28 family.</text>
</comment>
<dbReference type="GO" id="GO:0005975">
    <property type="term" value="P:carbohydrate metabolic process"/>
    <property type="evidence" value="ECO:0007669"/>
    <property type="project" value="InterPro"/>
</dbReference>
<dbReference type="InterPro" id="IPR050426">
    <property type="entry name" value="Glycosyltransferase_28"/>
</dbReference>
<keyword evidence="7" id="KW-0444">Lipid biosynthesis</keyword>
<accession>G8ZQN5</accession>
<evidence type="ECO:0000256" key="4">
    <source>
        <dbReference type="ARBA" id="ARBA00012650"/>
    </source>
</evidence>
<keyword evidence="11" id="KW-0752">Steroid biosynthesis</keyword>
<keyword evidence="6" id="KW-0963">Cytoplasm</keyword>
<evidence type="ECO:0000256" key="15">
    <source>
        <dbReference type="ARBA" id="ARBA00023166"/>
    </source>
</evidence>
<dbReference type="FunFam" id="3.40.50.2000:FF:000029">
    <property type="entry name" value="Sterol 3-beta-glucosyltransferase"/>
    <property type="match status" value="1"/>
</dbReference>
<dbReference type="Pfam" id="PF00169">
    <property type="entry name" value="PH"/>
    <property type="match status" value="1"/>
</dbReference>
<organism evidence="22 23">
    <name type="scientific">Torulaspora delbrueckii</name>
    <name type="common">Yeast</name>
    <name type="synonym">Candida colliculosa</name>
    <dbReference type="NCBI Taxonomy" id="4950"/>
    <lineage>
        <taxon>Eukaryota</taxon>
        <taxon>Fungi</taxon>
        <taxon>Dikarya</taxon>
        <taxon>Ascomycota</taxon>
        <taxon>Saccharomycotina</taxon>
        <taxon>Saccharomycetes</taxon>
        <taxon>Saccharomycetales</taxon>
        <taxon>Saccharomycetaceae</taxon>
        <taxon>Torulaspora</taxon>
    </lineage>
</organism>
<evidence type="ECO:0000256" key="20">
    <source>
        <dbReference type="SAM" id="MobiDB-lite"/>
    </source>
</evidence>
<feature type="region of interest" description="Disordered" evidence="20">
    <location>
        <begin position="115"/>
        <end position="148"/>
    </location>
</feature>
<dbReference type="Pfam" id="PF02893">
    <property type="entry name" value="GRAM"/>
    <property type="match status" value="2"/>
</dbReference>
<dbReference type="CDD" id="cd03784">
    <property type="entry name" value="GT1_Gtf-like"/>
    <property type="match status" value="1"/>
</dbReference>
<evidence type="ECO:0000256" key="1">
    <source>
        <dbReference type="ARBA" id="ARBA00004170"/>
    </source>
</evidence>
<feature type="region of interest" description="Disordered" evidence="20">
    <location>
        <begin position="522"/>
        <end position="552"/>
    </location>
</feature>
<dbReference type="GO" id="GO:0016126">
    <property type="term" value="P:sterol biosynthetic process"/>
    <property type="evidence" value="ECO:0007669"/>
    <property type="project" value="UniProtKB-KW"/>
</dbReference>
<evidence type="ECO:0000256" key="12">
    <source>
        <dbReference type="ARBA" id="ARBA00023011"/>
    </source>
</evidence>
<keyword evidence="12" id="KW-0756">Sterol biosynthesis</keyword>
<dbReference type="GeneID" id="11501940"/>
<dbReference type="EC" id="2.4.1.173" evidence="4"/>
<evidence type="ECO:0000256" key="3">
    <source>
        <dbReference type="ARBA" id="ARBA00006962"/>
    </source>
</evidence>
<dbReference type="InterPro" id="IPR004276">
    <property type="entry name" value="GlycoTrans_28_N"/>
</dbReference>
<dbReference type="InterPro" id="IPR004182">
    <property type="entry name" value="GRAM"/>
</dbReference>
<evidence type="ECO:0000256" key="7">
    <source>
        <dbReference type="ARBA" id="ARBA00022516"/>
    </source>
</evidence>
<dbReference type="GO" id="GO:0016906">
    <property type="term" value="F:sterol 3-beta-glucosyltransferase activity"/>
    <property type="evidence" value="ECO:0007669"/>
    <property type="project" value="UniProtKB-EC"/>
</dbReference>
<keyword evidence="9" id="KW-0808">Transferase</keyword>
<dbReference type="FunFam" id="3.40.50.2000:FF:000009">
    <property type="entry name" value="Sterol 3-beta-glucosyltransferase UGT80A2"/>
    <property type="match status" value="1"/>
</dbReference>
<dbReference type="Proteomes" id="UP000005627">
    <property type="component" value="Chromosome 3"/>
</dbReference>
<dbReference type="KEGG" id="tdl:TDEL_0C06330"/>
<evidence type="ECO:0000256" key="10">
    <source>
        <dbReference type="ARBA" id="ARBA00022737"/>
    </source>
</evidence>